<evidence type="ECO:0000256" key="1">
    <source>
        <dbReference type="SAM" id="Phobius"/>
    </source>
</evidence>
<reference evidence="2 3" key="1">
    <citation type="submission" date="2021-03" db="EMBL/GenBank/DDBJ databases">
        <title>Novel species identification of genus Shewanella.</title>
        <authorList>
            <person name="Liu G."/>
            <person name="Zhang Q."/>
        </authorList>
    </citation>
    <scope>NUCLEOTIDE SEQUENCE [LARGE SCALE GENOMIC DNA]</scope>
    <source>
        <strain evidence="2 3">FJAT-51800</strain>
    </source>
</reference>
<dbReference type="EMBL" id="CP071503">
    <property type="protein sequence ID" value="QSX34543.1"/>
    <property type="molecule type" value="Genomic_DNA"/>
</dbReference>
<accession>A0ABX7QUL5</accession>
<proteinExistence type="predicted"/>
<evidence type="ECO:0000313" key="3">
    <source>
        <dbReference type="Proteomes" id="UP000662770"/>
    </source>
</evidence>
<gene>
    <name evidence="2" type="ORF">JYB87_04650</name>
</gene>
<dbReference type="RefSeq" id="WP_207355744.1">
    <property type="nucleotide sequence ID" value="NZ_CP071503.1"/>
</dbReference>
<name>A0ABX7QUL5_9GAMM</name>
<keyword evidence="1" id="KW-0812">Transmembrane</keyword>
<sequence length="108" mass="12280">MNRFTYQQIEAGEHLDLIRDKKSFEVVLLEGHLSDAVQLIERHIESRDMSCRIYTSKRVATATIGLLDAGLGIAALAGIAIHNIATYNPDWEICRYLVDKKIEVTYMK</sequence>
<keyword evidence="1" id="KW-1133">Transmembrane helix</keyword>
<keyword evidence="3" id="KW-1185">Reference proteome</keyword>
<feature type="transmembrane region" description="Helical" evidence="1">
    <location>
        <begin position="59"/>
        <end position="81"/>
    </location>
</feature>
<evidence type="ECO:0000313" key="2">
    <source>
        <dbReference type="EMBL" id="QSX34543.1"/>
    </source>
</evidence>
<protein>
    <recommendedName>
        <fullName evidence="4">LysR substrate binding domain-containing protein</fullName>
    </recommendedName>
</protein>
<dbReference type="Proteomes" id="UP000662770">
    <property type="component" value="Chromosome"/>
</dbReference>
<keyword evidence="1" id="KW-0472">Membrane</keyword>
<organism evidence="2 3">
    <name type="scientific">Shewanella avicenniae</name>
    <dbReference type="NCBI Taxonomy" id="2814294"/>
    <lineage>
        <taxon>Bacteria</taxon>
        <taxon>Pseudomonadati</taxon>
        <taxon>Pseudomonadota</taxon>
        <taxon>Gammaproteobacteria</taxon>
        <taxon>Alteromonadales</taxon>
        <taxon>Shewanellaceae</taxon>
        <taxon>Shewanella</taxon>
    </lineage>
</organism>
<evidence type="ECO:0008006" key="4">
    <source>
        <dbReference type="Google" id="ProtNLM"/>
    </source>
</evidence>